<protein>
    <submittedName>
        <fullName evidence="2">Predicted protein</fullName>
    </submittedName>
</protein>
<dbReference type="Proteomes" id="UP000006671">
    <property type="component" value="Unassembled WGS sequence"/>
</dbReference>
<evidence type="ECO:0000313" key="3">
    <source>
        <dbReference type="Proteomes" id="UP000006671"/>
    </source>
</evidence>
<comment type="similarity">
    <text evidence="1">Belongs to the CoA-transferase III family.</text>
</comment>
<dbReference type="InParanoid" id="D2V8D7"/>
<dbReference type="GO" id="GO:0003824">
    <property type="term" value="F:catalytic activity"/>
    <property type="evidence" value="ECO:0007669"/>
    <property type="project" value="InterPro"/>
</dbReference>
<accession>D2V8D7</accession>
<keyword evidence="3" id="KW-1185">Reference proteome</keyword>
<dbReference type="Pfam" id="PF02515">
    <property type="entry name" value="CoA_transf_3"/>
    <property type="match status" value="1"/>
</dbReference>
<dbReference type="EMBL" id="GG738856">
    <property type="protein sequence ID" value="EFC47160.1"/>
    <property type="molecule type" value="Genomic_DNA"/>
</dbReference>
<gene>
    <name evidence="2" type="ORF">NAEGRDRAFT_65120</name>
</gene>
<dbReference type="InterPro" id="IPR003673">
    <property type="entry name" value="CoA-Trfase_fam_III"/>
</dbReference>
<dbReference type="SUPFAM" id="SSF89796">
    <property type="entry name" value="CoA-transferase family III (CaiB/BaiF)"/>
    <property type="match status" value="2"/>
</dbReference>
<sequence length="527" mass="58652">MARLEETIKTIVESIGKDLPVGIDQEVVELLEKVKFESSIGLVEPILPCPVKQQEAVSVLKGIEGSLANLLGKERFGEQNVTVNLDRALMYLNTVLFAATPALMKILPNTDYHDTFSNEYRFASTNIYKCKDGKFYHLHGSLNATPTFDMLGIPHNQNLNAAEAFAFIQEKVLEWNSSDIEKVSNEQYKQAGVTCLTREEFLESEHGQIIHAKPLWEVESISEGKPQPITGTRNILDGVKVLSLGRAIAGPVIGRNLSEYGAQVLKVIGPHSPDGSAFQLDNIGQNSCFIDLKTEEGKSKLRELIKECDIFVQGYRPGALEKLGFGFKQVTEMVKDRGYGIVYVSENCYGNDGPLSYRSGWQQIADCVSGLAWKQGKALGLDEPVLPLLPISDYCCGVMGTCGALDGLWRRSKQGGSYHVTTSLTKYNDWVQDLGEYSADEMKELNEKFGVPYRHFDTMAALATKSLMGMIKRAPRLLEHLGCFEETPFSYQPVKYLKPVVQMSQTVNQFLIPPRPHGYDKAEYPTL</sequence>
<dbReference type="InterPro" id="IPR023606">
    <property type="entry name" value="CoA-Trfase_III_dom_1_sf"/>
</dbReference>
<dbReference type="KEGG" id="ngr:NAEGRDRAFT_65120"/>
<dbReference type="RefSeq" id="XP_002679904.1">
    <property type="nucleotide sequence ID" value="XM_002679858.1"/>
</dbReference>
<reference evidence="2 3" key="1">
    <citation type="journal article" date="2010" name="Cell">
        <title>The genome of Naegleria gruberi illuminates early eukaryotic versatility.</title>
        <authorList>
            <person name="Fritz-Laylin L.K."/>
            <person name="Prochnik S.E."/>
            <person name="Ginger M.L."/>
            <person name="Dacks J.B."/>
            <person name="Carpenter M.L."/>
            <person name="Field M.C."/>
            <person name="Kuo A."/>
            <person name="Paredez A."/>
            <person name="Chapman J."/>
            <person name="Pham J."/>
            <person name="Shu S."/>
            <person name="Neupane R."/>
            <person name="Cipriano M."/>
            <person name="Mancuso J."/>
            <person name="Tu H."/>
            <person name="Salamov A."/>
            <person name="Lindquist E."/>
            <person name="Shapiro H."/>
            <person name="Lucas S."/>
            <person name="Grigoriev I.V."/>
            <person name="Cande W.Z."/>
            <person name="Fulton C."/>
            <person name="Rokhsar D.S."/>
            <person name="Dawson S.C."/>
        </authorList>
    </citation>
    <scope>NUCLEOTIDE SEQUENCE [LARGE SCALE GENOMIC DNA]</scope>
    <source>
        <strain evidence="2 3">NEG-M</strain>
    </source>
</reference>
<dbReference type="PANTHER" id="PTHR48229">
    <property type="entry name" value="CAIB/BAIF FAMILY ENZYME (AFU_ORTHOLOGUE AFUA_1G05360)-RELATED"/>
    <property type="match status" value="1"/>
</dbReference>
<dbReference type="OrthoDB" id="5863171at2759"/>
<dbReference type="AlphaFoldDB" id="D2V8D7"/>
<organism evidence="3">
    <name type="scientific">Naegleria gruberi</name>
    <name type="common">Amoeba</name>
    <dbReference type="NCBI Taxonomy" id="5762"/>
    <lineage>
        <taxon>Eukaryota</taxon>
        <taxon>Discoba</taxon>
        <taxon>Heterolobosea</taxon>
        <taxon>Tetramitia</taxon>
        <taxon>Eutetramitia</taxon>
        <taxon>Vahlkampfiidae</taxon>
        <taxon>Naegleria</taxon>
    </lineage>
</organism>
<dbReference type="VEuPathDB" id="AmoebaDB:NAEGRDRAFT_65120"/>
<dbReference type="STRING" id="5762.D2V8D7"/>
<dbReference type="GeneID" id="8861205"/>
<dbReference type="PANTHER" id="PTHR48229:SF1">
    <property type="entry name" value="ALPHA METHYLACYL-COA RACEMASE-RELATED"/>
    <property type="match status" value="1"/>
</dbReference>
<evidence type="ECO:0000313" key="2">
    <source>
        <dbReference type="EMBL" id="EFC47160.1"/>
    </source>
</evidence>
<dbReference type="Gene3D" id="3.40.50.10540">
    <property type="entry name" value="Crotonobetainyl-coa:carnitine coa-transferase, domain 1"/>
    <property type="match status" value="1"/>
</dbReference>
<evidence type="ECO:0000256" key="1">
    <source>
        <dbReference type="ARBA" id="ARBA00008383"/>
    </source>
</evidence>
<dbReference type="InterPro" id="IPR052985">
    <property type="entry name" value="CoA-trans_III_biosynth/detox"/>
</dbReference>
<name>D2V8D7_NAEGR</name>
<proteinExistence type="inferred from homology"/>
<dbReference type="eggNOG" id="KOG3957">
    <property type="taxonomic scope" value="Eukaryota"/>
</dbReference>
<dbReference type="OMA" id="GEFFHIH"/>